<dbReference type="EMBL" id="APHR01000016">
    <property type="protein sequence ID" value="EMR13685.1"/>
    <property type="molecule type" value="Genomic_DNA"/>
</dbReference>
<keyword evidence="4" id="KW-1185">Reference proteome</keyword>
<keyword evidence="2" id="KW-1133">Transmembrane helix</keyword>
<comment type="caution">
    <text evidence="3">The sequence shown here is derived from an EMBL/GenBank/DDBJ whole genome shotgun (WGS) entry which is preliminary data.</text>
</comment>
<dbReference type="AlphaFoldDB" id="M7PIG1"/>
<dbReference type="STRING" id="1286106.MPL1_03730"/>
<protein>
    <submittedName>
        <fullName evidence="3">Uncharacterized protein</fullName>
    </submittedName>
</protein>
<evidence type="ECO:0000313" key="4">
    <source>
        <dbReference type="Proteomes" id="UP000012019"/>
    </source>
</evidence>
<dbReference type="OrthoDB" id="9795505at2"/>
<organism evidence="3 4">
    <name type="scientific">Methylophaga lonarensis MPL</name>
    <dbReference type="NCBI Taxonomy" id="1286106"/>
    <lineage>
        <taxon>Bacteria</taxon>
        <taxon>Pseudomonadati</taxon>
        <taxon>Pseudomonadota</taxon>
        <taxon>Gammaproteobacteria</taxon>
        <taxon>Thiotrichales</taxon>
        <taxon>Piscirickettsiaceae</taxon>
        <taxon>Methylophaga</taxon>
    </lineage>
</organism>
<reference evidence="3 4" key="1">
    <citation type="journal article" date="2013" name="Genome Announc.">
        <title>Draft Genome Sequence of Methylophaga lonarensis MPLT, a Haloalkaliphilic (Non-Methane-Utilizing) Methylotroph.</title>
        <authorList>
            <person name="Shetty S.A."/>
            <person name="Marathe N.P."/>
            <person name="Munot H."/>
            <person name="Antony C.P."/>
            <person name="Dhotre D.P."/>
            <person name="Murrell J.C."/>
            <person name="Shouche Y.S."/>
        </authorList>
    </citation>
    <scope>NUCLEOTIDE SEQUENCE [LARGE SCALE GENOMIC DNA]</scope>
    <source>
        <strain evidence="3 4">MPL</strain>
    </source>
</reference>
<dbReference type="PATRIC" id="fig|1286106.3.peg.746"/>
<evidence type="ECO:0000256" key="2">
    <source>
        <dbReference type="SAM" id="Phobius"/>
    </source>
</evidence>
<keyword evidence="2" id="KW-0472">Membrane</keyword>
<dbReference type="Proteomes" id="UP000012019">
    <property type="component" value="Unassembled WGS sequence"/>
</dbReference>
<feature type="transmembrane region" description="Helical" evidence="2">
    <location>
        <begin position="68"/>
        <end position="93"/>
    </location>
</feature>
<dbReference type="eggNOG" id="ENOG502ZU8H">
    <property type="taxonomic scope" value="Bacteria"/>
</dbReference>
<gene>
    <name evidence="3" type="ORF">MPL1_03730</name>
</gene>
<keyword evidence="1" id="KW-0175">Coiled coil</keyword>
<proteinExistence type="predicted"/>
<feature type="coiled-coil region" evidence="1">
    <location>
        <begin position="2"/>
        <end position="29"/>
    </location>
</feature>
<sequence length="192" mass="23023">MRGKIEQLLEQIKQLEDELRHELNQQRHTIGFKIKGRKVEFEASVRAAHKKLKTGLWRWFFGVRPINIITLPIIYAMIIPLLLIDILVTFYQWTCFPVYGIKRVRRSDYIVLDRHKLGFLNFFEKLHCAYCGYGNGVVGYIREVLARTEQYFCPIKHARTVLGTHQRYRDFIDYGDAENYHQRLKEYRRQLS</sequence>
<evidence type="ECO:0000256" key="1">
    <source>
        <dbReference type="SAM" id="Coils"/>
    </source>
</evidence>
<evidence type="ECO:0000313" key="3">
    <source>
        <dbReference type="EMBL" id="EMR13685.1"/>
    </source>
</evidence>
<name>M7PIG1_9GAMM</name>
<dbReference type="RefSeq" id="WP_009725772.1">
    <property type="nucleotide sequence ID" value="NZ_APHR01000016.1"/>
</dbReference>
<keyword evidence="2" id="KW-0812">Transmembrane</keyword>
<accession>M7PIG1</accession>